<feature type="compositionally biased region" description="Basic and acidic residues" evidence="1">
    <location>
        <begin position="58"/>
        <end position="68"/>
    </location>
</feature>
<evidence type="ECO:0000313" key="3">
    <source>
        <dbReference type="Proteomes" id="UP000053989"/>
    </source>
</evidence>
<feature type="compositionally biased region" description="Low complexity" evidence="1">
    <location>
        <begin position="75"/>
        <end position="86"/>
    </location>
</feature>
<dbReference type="AlphaFoldDB" id="A0A0C3ERU7"/>
<organism evidence="2 3">
    <name type="scientific">Scleroderma citrinum Foug A</name>
    <dbReference type="NCBI Taxonomy" id="1036808"/>
    <lineage>
        <taxon>Eukaryota</taxon>
        <taxon>Fungi</taxon>
        <taxon>Dikarya</taxon>
        <taxon>Basidiomycota</taxon>
        <taxon>Agaricomycotina</taxon>
        <taxon>Agaricomycetes</taxon>
        <taxon>Agaricomycetidae</taxon>
        <taxon>Boletales</taxon>
        <taxon>Sclerodermatineae</taxon>
        <taxon>Sclerodermataceae</taxon>
        <taxon>Scleroderma</taxon>
    </lineage>
</organism>
<dbReference type="Proteomes" id="UP000053989">
    <property type="component" value="Unassembled WGS sequence"/>
</dbReference>
<feature type="compositionally biased region" description="Basic residues" evidence="1">
    <location>
        <begin position="96"/>
        <end position="105"/>
    </location>
</feature>
<feature type="region of interest" description="Disordered" evidence="1">
    <location>
        <begin position="58"/>
        <end position="124"/>
    </location>
</feature>
<name>A0A0C3ERU7_9AGAM</name>
<reference evidence="2 3" key="1">
    <citation type="submission" date="2014-04" db="EMBL/GenBank/DDBJ databases">
        <authorList>
            <consortium name="DOE Joint Genome Institute"/>
            <person name="Kuo A."/>
            <person name="Kohler A."/>
            <person name="Nagy L.G."/>
            <person name="Floudas D."/>
            <person name="Copeland A."/>
            <person name="Barry K.W."/>
            <person name="Cichocki N."/>
            <person name="Veneault-Fourrey C."/>
            <person name="LaButti K."/>
            <person name="Lindquist E.A."/>
            <person name="Lipzen A."/>
            <person name="Lundell T."/>
            <person name="Morin E."/>
            <person name="Murat C."/>
            <person name="Sun H."/>
            <person name="Tunlid A."/>
            <person name="Henrissat B."/>
            <person name="Grigoriev I.V."/>
            <person name="Hibbett D.S."/>
            <person name="Martin F."/>
            <person name="Nordberg H.P."/>
            <person name="Cantor M.N."/>
            <person name="Hua S.X."/>
        </authorList>
    </citation>
    <scope>NUCLEOTIDE SEQUENCE [LARGE SCALE GENOMIC DNA]</scope>
    <source>
        <strain evidence="2 3">Foug A</strain>
    </source>
</reference>
<evidence type="ECO:0000256" key="1">
    <source>
        <dbReference type="SAM" id="MobiDB-lite"/>
    </source>
</evidence>
<gene>
    <name evidence="2" type="ORF">SCLCIDRAFT_1207012</name>
</gene>
<accession>A0A0C3ERU7</accession>
<dbReference type="EMBL" id="KN822004">
    <property type="protein sequence ID" value="KIM70844.1"/>
    <property type="molecule type" value="Genomic_DNA"/>
</dbReference>
<dbReference type="HOGENOM" id="CLU_1034987_0_0_1"/>
<sequence>MQNSPNGRKIWSTCRWRRVSIVVINIYVLLNVPVAVPSQKFVFGQVECRDERMARELEEKAGDGEGDRNGGNGDVDGTTSGSSVDSIRVEASRLATKSHHIRYSRRTQDQDLPVSPGPRTYYAERPNGLVKRRHRRNHIKIEPTKINSAQNGKKAHLGCAHAAQPCGNSQKCSYGVVEPKRRRRRIKFEPTNVNRALKIWNAYQGLYNPRQPLPLDLGDRTRSTPIGGLLYSHQSLNNSLQNVSRDDNKSIASHRSANASTTAQRIHRGHVTYQIG</sequence>
<protein>
    <submittedName>
        <fullName evidence="2">Uncharacterized protein</fullName>
    </submittedName>
</protein>
<dbReference type="InParanoid" id="A0A0C3ERU7"/>
<reference evidence="3" key="2">
    <citation type="submission" date="2015-01" db="EMBL/GenBank/DDBJ databases">
        <title>Evolutionary Origins and Diversification of the Mycorrhizal Mutualists.</title>
        <authorList>
            <consortium name="DOE Joint Genome Institute"/>
            <consortium name="Mycorrhizal Genomics Consortium"/>
            <person name="Kohler A."/>
            <person name="Kuo A."/>
            <person name="Nagy L.G."/>
            <person name="Floudas D."/>
            <person name="Copeland A."/>
            <person name="Barry K.W."/>
            <person name="Cichocki N."/>
            <person name="Veneault-Fourrey C."/>
            <person name="LaButti K."/>
            <person name="Lindquist E.A."/>
            <person name="Lipzen A."/>
            <person name="Lundell T."/>
            <person name="Morin E."/>
            <person name="Murat C."/>
            <person name="Riley R."/>
            <person name="Ohm R."/>
            <person name="Sun H."/>
            <person name="Tunlid A."/>
            <person name="Henrissat B."/>
            <person name="Grigoriev I.V."/>
            <person name="Hibbett D.S."/>
            <person name="Martin F."/>
        </authorList>
    </citation>
    <scope>NUCLEOTIDE SEQUENCE [LARGE SCALE GENOMIC DNA]</scope>
    <source>
        <strain evidence="3">Foug A</strain>
    </source>
</reference>
<evidence type="ECO:0000313" key="2">
    <source>
        <dbReference type="EMBL" id="KIM70844.1"/>
    </source>
</evidence>
<proteinExistence type="predicted"/>
<keyword evidence="3" id="KW-1185">Reference proteome</keyword>